<evidence type="ECO:0000313" key="1">
    <source>
        <dbReference type="EMBL" id="GIF54583.1"/>
    </source>
</evidence>
<name>A0ABQ4BVM4_9ACTN</name>
<comment type="caution">
    <text evidence="1">The sequence shown here is derived from an EMBL/GenBank/DDBJ whole genome shotgun (WGS) entry which is preliminary data.</text>
</comment>
<evidence type="ECO:0008006" key="3">
    <source>
        <dbReference type="Google" id="ProtNLM"/>
    </source>
</evidence>
<accession>A0ABQ4BVM4</accession>
<keyword evidence="2" id="KW-1185">Reference proteome</keyword>
<protein>
    <recommendedName>
        <fullName evidence="3">BrnT family toxin</fullName>
    </recommendedName>
</protein>
<dbReference type="EMBL" id="BONC01000003">
    <property type="protein sequence ID" value="GIF54583.1"/>
    <property type="molecule type" value="Genomic_DNA"/>
</dbReference>
<gene>
    <name evidence="1" type="ORF">Air01nite_06780</name>
</gene>
<reference evidence="1 2" key="1">
    <citation type="submission" date="2021-01" db="EMBL/GenBank/DDBJ databases">
        <title>Whole genome shotgun sequence of Asanoa iriomotensis NBRC 100142.</title>
        <authorList>
            <person name="Komaki H."/>
            <person name="Tamura T."/>
        </authorList>
    </citation>
    <scope>NUCLEOTIDE SEQUENCE [LARGE SCALE GENOMIC DNA]</scope>
    <source>
        <strain evidence="1 2">NBRC 100142</strain>
    </source>
</reference>
<proteinExistence type="predicted"/>
<organism evidence="1 2">
    <name type="scientific">Asanoa iriomotensis</name>
    <dbReference type="NCBI Taxonomy" id="234613"/>
    <lineage>
        <taxon>Bacteria</taxon>
        <taxon>Bacillati</taxon>
        <taxon>Actinomycetota</taxon>
        <taxon>Actinomycetes</taxon>
        <taxon>Micromonosporales</taxon>
        <taxon>Micromonosporaceae</taxon>
        <taxon>Asanoa</taxon>
    </lineage>
</organism>
<dbReference type="RefSeq" id="WP_203700292.1">
    <property type="nucleotide sequence ID" value="NZ_BAAALU010000014.1"/>
</dbReference>
<evidence type="ECO:0000313" key="2">
    <source>
        <dbReference type="Proteomes" id="UP000624325"/>
    </source>
</evidence>
<dbReference type="Proteomes" id="UP000624325">
    <property type="component" value="Unassembled WGS sequence"/>
</dbReference>
<sequence length="91" mass="9816">MTEREYGWTEAGKASAARHGVSARETIEALFSTQRIENHLGTLLLAVAGSADSARVIVVLCERTGGVNSYAILAARPATPEEVKQWMEGTR</sequence>